<organism evidence="6 7">
    <name type="scientific">Powellomyces hirtus</name>
    <dbReference type="NCBI Taxonomy" id="109895"/>
    <lineage>
        <taxon>Eukaryota</taxon>
        <taxon>Fungi</taxon>
        <taxon>Fungi incertae sedis</taxon>
        <taxon>Chytridiomycota</taxon>
        <taxon>Chytridiomycota incertae sedis</taxon>
        <taxon>Chytridiomycetes</taxon>
        <taxon>Spizellomycetales</taxon>
        <taxon>Powellomycetaceae</taxon>
        <taxon>Powellomyces</taxon>
    </lineage>
</organism>
<dbReference type="GO" id="GO:0008610">
    <property type="term" value="P:lipid biosynthetic process"/>
    <property type="evidence" value="ECO:0007669"/>
    <property type="project" value="InterPro"/>
</dbReference>
<gene>
    <name evidence="6" type="ORF">PhCBS80983_g04175</name>
</gene>
<evidence type="ECO:0000259" key="2">
    <source>
        <dbReference type="Pfam" id="PF04116"/>
    </source>
</evidence>
<evidence type="ECO:0000313" key="6">
    <source>
        <dbReference type="EMBL" id="TPX56974.1"/>
    </source>
</evidence>
<dbReference type="Pfam" id="PF04116">
    <property type="entry name" value="FA_hydroxylase"/>
    <property type="match status" value="1"/>
</dbReference>
<dbReference type="EMBL" id="QEAQ01000061">
    <property type="protein sequence ID" value="TPX56974.1"/>
    <property type="molecule type" value="Genomic_DNA"/>
</dbReference>
<accession>A0A507DZ98</accession>
<proteinExistence type="predicted"/>
<dbReference type="Proteomes" id="UP000318582">
    <property type="component" value="Unassembled WGS sequence"/>
</dbReference>
<dbReference type="Pfam" id="PF08303">
    <property type="entry name" value="tRNA_lig_kinase"/>
    <property type="match status" value="1"/>
</dbReference>
<dbReference type="InterPro" id="IPR006694">
    <property type="entry name" value="Fatty_acid_hydroxylase"/>
</dbReference>
<dbReference type="GO" id="GO:0005524">
    <property type="term" value="F:ATP binding"/>
    <property type="evidence" value="ECO:0007669"/>
    <property type="project" value="InterPro"/>
</dbReference>
<dbReference type="PANTHER" id="PTHR32004:SF1">
    <property type="entry name" value="TRNA LIGASE"/>
    <property type="match status" value="1"/>
</dbReference>
<feature type="compositionally biased region" description="Polar residues" evidence="1">
    <location>
        <begin position="1270"/>
        <end position="1283"/>
    </location>
</feature>
<evidence type="ECO:0000313" key="7">
    <source>
        <dbReference type="Proteomes" id="UP000318582"/>
    </source>
</evidence>
<dbReference type="Pfam" id="PF09511">
    <property type="entry name" value="RNA_lig_T4_1"/>
    <property type="match status" value="1"/>
</dbReference>
<feature type="domain" description="tRNA ligase kinase" evidence="4">
    <location>
        <begin position="474"/>
        <end position="635"/>
    </location>
</feature>
<dbReference type="GO" id="GO:0005506">
    <property type="term" value="F:iron ion binding"/>
    <property type="evidence" value="ECO:0007669"/>
    <property type="project" value="InterPro"/>
</dbReference>
<feature type="compositionally biased region" description="Polar residues" evidence="1">
    <location>
        <begin position="1305"/>
        <end position="1327"/>
    </location>
</feature>
<dbReference type="GO" id="GO:0005634">
    <property type="term" value="C:nucleus"/>
    <property type="evidence" value="ECO:0007669"/>
    <property type="project" value="TreeGrafter"/>
</dbReference>
<evidence type="ECO:0008006" key="8">
    <source>
        <dbReference type="Google" id="ProtNLM"/>
    </source>
</evidence>
<feature type="region of interest" description="Disordered" evidence="1">
    <location>
        <begin position="1251"/>
        <end position="1333"/>
    </location>
</feature>
<comment type="caution">
    <text evidence="6">The sequence shown here is derived from an EMBL/GenBank/DDBJ whole genome shotgun (WGS) entry which is preliminary data.</text>
</comment>
<dbReference type="Gene3D" id="3.40.50.300">
    <property type="entry name" value="P-loop containing nucleotide triphosphate hydrolases"/>
    <property type="match status" value="1"/>
</dbReference>
<dbReference type="InterPro" id="IPR019039">
    <property type="entry name" value="T4-Rnl1-like_N"/>
</dbReference>
<dbReference type="PANTHER" id="PTHR32004">
    <property type="entry name" value="TRNA LIGASE"/>
    <property type="match status" value="1"/>
</dbReference>
<evidence type="ECO:0000259" key="4">
    <source>
        <dbReference type="Pfam" id="PF08303"/>
    </source>
</evidence>
<protein>
    <recommendedName>
        <fullName evidence="8">Fatty acid hydroxylase domain-containing protein</fullName>
    </recommendedName>
</protein>
<dbReference type="Pfam" id="PF08302">
    <property type="entry name" value="tRNA_lig_CPD"/>
    <property type="match status" value="1"/>
</dbReference>
<dbReference type="GO" id="GO:0003972">
    <property type="term" value="F:RNA ligase (ATP) activity"/>
    <property type="evidence" value="ECO:0007669"/>
    <property type="project" value="InterPro"/>
</dbReference>
<feature type="domain" description="T4 RNA ligase 1-like N-terminal" evidence="5">
    <location>
        <begin position="84"/>
        <end position="323"/>
    </location>
</feature>
<dbReference type="STRING" id="109895.A0A507DZ98"/>
<evidence type="ECO:0000259" key="3">
    <source>
        <dbReference type="Pfam" id="PF08302"/>
    </source>
</evidence>
<feature type="domain" description="Fatty acid hydroxylase" evidence="2">
    <location>
        <begin position="1071"/>
        <end position="1206"/>
    </location>
</feature>
<dbReference type="InterPro" id="IPR015966">
    <property type="entry name" value="tRNA_lig_kin_fungi"/>
</dbReference>
<reference evidence="6 7" key="1">
    <citation type="journal article" date="2019" name="Sci. Rep.">
        <title>Comparative genomics of chytrid fungi reveal insights into the obligate biotrophic and pathogenic lifestyle of Synchytrium endobioticum.</title>
        <authorList>
            <person name="van de Vossenberg B.T.L.H."/>
            <person name="Warris S."/>
            <person name="Nguyen H.D.T."/>
            <person name="van Gent-Pelzer M.P.E."/>
            <person name="Joly D.L."/>
            <person name="van de Geest H.C."/>
            <person name="Bonants P.J.M."/>
            <person name="Smith D.S."/>
            <person name="Levesque C.A."/>
            <person name="van der Lee T.A.J."/>
        </authorList>
    </citation>
    <scope>NUCLEOTIDE SEQUENCE [LARGE SCALE GENOMIC DNA]</scope>
    <source>
        <strain evidence="6 7">CBS 809.83</strain>
    </source>
</reference>
<dbReference type="InterPro" id="IPR015965">
    <property type="entry name" value="tRNA_lig_PDEase"/>
</dbReference>
<evidence type="ECO:0000256" key="1">
    <source>
        <dbReference type="SAM" id="MobiDB-lite"/>
    </source>
</evidence>
<dbReference type="InterPro" id="IPR027417">
    <property type="entry name" value="P-loop_NTPase"/>
</dbReference>
<feature type="region of interest" description="Disordered" evidence="1">
    <location>
        <begin position="438"/>
        <end position="462"/>
    </location>
</feature>
<evidence type="ECO:0000259" key="5">
    <source>
        <dbReference type="Pfam" id="PF09511"/>
    </source>
</evidence>
<dbReference type="SUPFAM" id="SSF52540">
    <property type="entry name" value="P-loop containing nucleoside triphosphate hydrolases"/>
    <property type="match status" value="1"/>
</dbReference>
<sequence>MANGIPHTASTTQRNAVNVMVDGYNALLVGTGGRSRGKVRRTRYSFVPRAELDPGEEKAPIAVYSYNCQEHLYRAATPAFPTLARGLFVVEKGGEGSNDWKIAVRGYDKFFNVSEVPSTRWENLARDTIGPYEATLKENGCIIFASALEGDLIVTSKHALGHGITPNYWASGEQKPSHSAKGEEWLERHLKSVGKTRFDFAQFLNLNNVTAVFELVDDDFEEHILEYSPEARGLYLHGLNENIPEFRTWSSAKLKPVAVKFGLKIVDAIVLNTVEEVRKFSDSCRATGSYKGRAIEGFVVRCRRIADLHNVFFFKIKYDEPYLMFREWREITNKALTQIQTGKQMKYTPRFELTRKYTEWVIRKIEEEPEFFKDYRNNKGVIAARNLFLAECNIPNIGKHIVTESLRTTQEYADGEQSVDTTEEADETVDGEWVLTTTKKQKKKERAQEVKRSQHSSPPVIASRDADLGRKKTLVIPVATIGAGKTLLARTIAHLYPQVGHIQNDDIVVKKAAPFFQRKVLTEFESKDIVFADKNNHLSQHRATIASGFKDLYPAGKIVVLDWEIEKARRTLGLDAVVELAVERVNIRGENHQSLTPNRTGDIAAVIRNFVLRRDPVDPISNPSDALIDSVVSLSLLDSKEATLYKVIDALDLPRPTQKEYETAVGKSQSHQENIVKQMKDMSLRRKVRYYGVRINRDVNIVGLLDGLFAGAPPQTREIWDTLVLTERIEAQQKVGWHVTLCFVKDGAVDTTPYKSLLDKHFKTSPSAAASASDDNGRSDPGMPVKLSITEVVWDAQVMAIVVGKMPNGVSSINKIPHITVATASDEIKPYTSNAVLERAFSGANGDVQRLAFPNPVEIQAEPNSTHDRSSACRLVADTAGVVSLEAELTDIHTVHVDMTSGTFTQYPAGLFALFTNWIGDMKVMDPNDCQFPTGFSAHDAAFPTNNTTLSHDTTFAKGLSSLQCAYHSLPTLETSELCMIILPVACYWVYSTLLYILSWARLTSVELHRIPTDQKMRPANRITVAHVLKKVAVQHAIQIVVAYVLAVGTRPEDMASRPVEHPLLFVAKIVAASVMLDTYQYWMHRWMHTNRFLYRHFHSVHHELTVLYAYGALYNHPLEGLLMDTIGSGVPTVILDMHPWTSTVFFSLATLKTVDDHCGYALPWDPLQRFFRNNAVYHDIHHWGKGRMYNFSQPFFTFWDVWMGTDYEIAMQKKALAKAQNATVKTCDRVATANSEGITKDGLSKRRAFSDSLDGNDDSIPLKAPPSPSSSCSDGYNDSAIGSSCDWEASSHSSNEGEQDAEESTSLNAEPTLLATSSCSGTSWRATTAVEG</sequence>
<name>A0A507DZ98_9FUNG</name>
<dbReference type="GO" id="GO:0016491">
    <property type="term" value="F:oxidoreductase activity"/>
    <property type="evidence" value="ECO:0007669"/>
    <property type="project" value="InterPro"/>
</dbReference>
<keyword evidence="7" id="KW-1185">Reference proteome</keyword>
<dbReference type="GO" id="GO:0006388">
    <property type="term" value="P:tRNA splicing, via endonucleolytic cleavage and ligation"/>
    <property type="evidence" value="ECO:0007669"/>
    <property type="project" value="InterPro"/>
</dbReference>
<feature type="domain" description="tRNA ligase phosphodiesterase" evidence="3">
    <location>
        <begin position="659"/>
        <end position="861"/>
    </location>
</feature>